<keyword evidence="1" id="KW-0805">Transcription regulation</keyword>
<keyword evidence="3" id="KW-0804">Transcription</keyword>
<name>A0A7Y6IW19_9ACTN</name>
<keyword evidence="6" id="KW-1185">Reference proteome</keyword>
<dbReference type="GO" id="GO:0003677">
    <property type="term" value="F:DNA binding"/>
    <property type="evidence" value="ECO:0007669"/>
    <property type="project" value="UniProtKB-KW"/>
</dbReference>
<dbReference type="EMBL" id="JABWGO010000012">
    <property type="protein sequence ID" value="NUW45447.1"/>
    <property type="molecule type" value="Genomic_DNA"/>
</dbReference>
<dbReference type="Gene3D" id="1.20.120.530">
    <property type="entry name" value="GntR ligand-binding domain-like"/>
    <property type="match status" value="1"/>
</dbReference>
<dbReference type="Proteomes" id="UP000546126">
    <property type="component" value="Unassembled WGS sequence"/>
</dbReference>
<protein>
    <submittedName>
        <fullName evidence="5">GntR family transcriptional regulator</fullName>
    </submittedName>
</protein>
<evidence type="ECO:0000259" key="4">
    <source>
        <dbReference type="PROSITE" id="PS50949"/>
    </source>
</evidence>
<dbReference type="InterPro" id="IPR000524">
    <property type="entry name" value="Tscrpt_reg_HTH_GntR"/>
</dbReference>
<dbReference type="Pfam" id="PF07729">
    <property type="entry name" value="FCD"/>
    <property type="match status" value="1"/>
</dbReference>
<gene>
    <name evidence="5" type="ORF">HT134_35805</name>
</gene>
<reference evidence="5 6" key="1">
    <citation type="submission" date="2020-06" db="EMBL/GenBank/DDBJ databases">
        <authorList>
            <person name="Chanama M."/>
        </authorList>
    </citation>
    <scope>NUCLEOTIDE SEQUENCE [LARGE SCALE GENOMIC DNA]</scope>
    <source>
        <strain evidence="5 6">TBRC6557</strain>
    </source>
</reference>
<dbReference type="PANTHER" id="PTHR43537">
    <property type="entry name" value="TRANSCRIPTIONAL REGULATOR, GNTR FAMILY"/>
    <property type="match status" value="1"/>
</dbReference>
<dbReference type="Pfam" id="PF00392">
    <property type="entry name" value="GntR"/>
    <property type="match status" value="1"/>
</dbReference>
<evidence type="ECO:0000256" key="1">
    <source>
        <dbReference type="ARBA" id="ARBA00023015"/>
    </source>
</evidence>
<evidence type="ECO:0000256" key="3">
    <source>
        <dbReference type="ARBA" id="ARBA00023163"/>
    </source>
</evidence>
<organism evidence="5 6">
    <name type="scientific">Nonomuraea rhodomycinica</name>
    <dbReference type="NCBI Taxonomy" id="1712872"/>
    <lineage>
        <taxon>Bacteria</taxon>
        <taxon>Bacillati</taxon>
        <taxon>Actinomycetota</taxon>
        <taxon>Actinomycetes</taxon>
        <taxon>Streptosporangiales</taxon>
        <taxon>Streptosporangiaceae</taxon>
        <taxon>Nonomuraea</taxon>
    </lineage>
</organism>
<evidence type="ECO:0000313" key="5">
    <source>
        <dbReference type="EMBL" id="NUW45447.1"/>
    </source>
</evidence>
<dbReference type="InterPro" id="IPR036388">
    <property type="entry name" value="WH-like_DNA-bd_sf"/>
</dbReference>
<dbReference type="InterPro" id="IPR036390">
    <property type="entry name" value="WH_DNA-bd_sf"/>
</dbReference>
<dbReference type="GO" id="GO:0003700">
    <property type="term" value="F:DNA-binding transcription factor activity"/>
    <property type="evidence" value="ECO:0007669"/>
    <property type="project" value="InterPro"/>
</dbReference>
<comment type="caution">
    <text evidence="5">The sequence shown here is derived from an EMBL/GenBank/DDBJ whole genome shotgun (WGS) entry which is preliminary data.</text>
</comment>
<sequence>MPVLSPGALPSRTAHVLETIKAAILNGRFKPGTPLVESDLAGQFGVSKTPVREALKALESTGLVVIRPYTGTTVRELSDEDALGVYDMRLLLEPEAVRRSVAAGASFAEAARALERAAHAGDASERSVANRDFHGALYAGCGNPLLVRTLDGLRDQTALVSASSWSRSPSWEEEAEEHAAILEQVRAGDADGAAGLVRRHIEGFVARHLRREPSA</sequence>
<evidence type="ECO:0000256" key="2">
    <source>
        <dbReference type="ARBA" id="ARBA00023125"/>
    </source>
</evidence>
<dbReference type="CDD" id="cd07377">
    <property type="entry name" value="WHTH_GntR"/>
    <property type="match status" value="1"/>
</dbReference>
<evidence type="ECO:0000313" key="6">
    <source>
        <dbReference type="Proteomes" id="UP000546126"/>
    </source>
</evidence>
<accession>A0A7Y6IW19</accession>
<feature type="domain" description="HTH gntR-type" evidence="4">
    <location>
        <begin position="10"/>
        <end position="77"/>
    </location>
</feature>
<dbReference type="PROSITE" id="PS50949">
    <property type="entry name" value="HTH_GNTR"/>
    <property type="match status" value="1"/>
</dbReference>
<dbReference type="InterPro" id="IPR011711">
    <property type="entry name" value="GntR_C"/>
</dbReference>
<dbReference type="Gene3D" id="1.10.10.10">
    <property type="entry name" value="Winged helix-like DNA-binding domain superfamily/Winged helix DNA-binding domain"/>
    <property type="match status" value="1"/>
</dbReference>
<dbReference type="SUPFAM" id="SSF48008">
    <property type="entry name" value="GntR ligand-binding domain-like"/>
    <property type="match status" value="1"/>
</dbReference>
<dbReference type="RefSeq" id="WP_175605136.1">
    <property type="nucleotide sequence ID" value="NZ_JABWGO010000012.1"/>
</dbReference>
<keyword evidence="2" id="KW-0238">DNA-binding</keyword>
<dbReference type="SMART" id="SM00895">
    <property type="entry name" value="FCD"/>
    <property type="match status" value="1"/>
</dbReference>
<proteinExistence type="predicted"/>
<dbReference type="PRINTS" id="PR00035">
    <property type="entry name" value="HTHGNTR"/>
</dbReference>
<dbReference type="InterPro" id="IPR008920">
    <property type="entry name" value="TF_FadR/GntR_C"/>
</dbReference>
<dbReference type="AlphaFoldDB" id="A0A7Y6IW19"/>
<dbReference type="PANTHER" id="PTHR43537:SF24">
    <property type="entry name" value="GLUCONATE OPERON TRANSCRIPTIONAL REPRESSOR"/>
    <property type="match status" value="1"/>
</dbReference>
<dbReference type="SMART" id="SM00345">
    <property type="entry name" value="HTH_GNTR"/>
    <property type="match status" value="1"/>
</dbReference>
<dbReference type="SUPFAM" id="SSF46785">
    <property type="entry name" value="Winged helix' DNA-binding domain"/>
    <property type="match status" value="1"/>
</dbReference>